<proteinExistence type="predicted"/>
<dbReference type="GO" id="GO:0005886">
    <property type="term" value="C:plasma membrane"/>
    <property type="evidence" value="ECO:0007669"/>
    <property type="project" value="TreeGrafter"/>
</dbReference>
<dbReference type="GO" id="GO:0005770">
    <property type="term" value="C:late endosome"/>
    <property type="evidence" value="ECO:0007669"/>
    <property type="project" value="TreeGrafter"/>
</dbReference>
<comment type="caution">
    <text evidence="6">The sequence shown here is derived from an EMBL/GenBank/DDBJ whole genome shotgun (WGS) entry which is preliminary data.</text>
</comment>
<dbReference type="InterPro" id="IPR051837">
    <property type="entry name" value="SortingNexin/PXDomain-PKLike"/>
</dbReference>
<dbReference type="PANTHER" id="PTHR22999">
    <property type="entry name" value="PX SERINE/THREONINE KINASE PXK"/>
    <property type="match status" value="1"/>
</dbReference>
<evidence type="ECO:0000313" key="6">
    <source>
        <dbReference type="EMBL" id="GFO45019.1"/>
    </source>
</evidence>
<dbReference type="GO" id="GO:0045022">
    <property type="term" value="P:early endosome to late endosome transport"/>
    <property type="evidence" value="ECO:0007669"/>
    <property type="project" value="TreeGrafter"/>
</dbReference>
<evidence type="ECO:0000259" key="5">
    <source>
        <dbReference type="PROSITE" id="PS50195"/>
    </source>
</evidence>
<organism evidence="6 7">
    <name type="scientific">Plakobranchus ocellatus</name>
    <dbReference type="NCBI Taxonomy" id="259542"/>
    <lineage>
        <taxon>Eukaryota</taxon>
        <taxon>Metazoa</taxon>
        <taxon>Spiralia</taxon>
        <taxon>Lophotrochozoa</taxon>
        <taxon>Mollusca</taxon>
        <taxon>Gastropoda</taxon>
        <taxon>Heterobranchia</taxon>
        <taxon>Euthyneura</taxon>
        <taxon>Panpulmonata</taxon>
        <taxon>Sacoglossa</taxon>
        <taxon>Placobranchoidea</taxon>
        <taxon>Plakobranchidae</taxon>
        <taxon>Plakobranchus</taxon>
    </lineage>
</organism>
<sequence>EYIIRVYRGPTKDHTWQVTKRYSDFEKIDSLLRVAGFDLQLPPKKVFGNFDRDFIKERQNGLQAYLDVITSVPVFAHCLAVKRFLDERNYSSNFLEIALQHVSMTFRSETNWDVVEALPDIGWRLRKHYILVKLVAQPKVKQMLSWVEFGPDMCLPVKELNAIMRLLPTVSHPFIFAPVFATANENGGMVISEFIETGSLRDVIYKCKLKNNYMRKYSPAKQYVAPDMTFVKQSGRQILEALKFLHDKGFPYGHLHTGNVFVRNKSFQLTGLEASLLGLPGYYRAFYTQLKKVQTLEVVDVYCFGHVLYEIALGVQLTMPTCDTFPPDCPPQIRSVLESILTTEACKNGLPSVADLLSHPLFCDVSFPPLSNKPTLKIPSKLKEFVKAAKEEVESRLKNDQKLLKHVLRISKAKEFHMSEEEKKKRRKSRKKQMENGDGEPQTPTSPDAPATATTTTSVSTAKSSASSAPPAPPPPSASSSSAPPPPPPPPPAAAGAAPPPPPPSASSNSSRGALLNSITSFSKNGLKKAVTNDRSAPKV</sequence>
<protein>
    <submittedName>
        <fullName evidence="6">Mitochondrial ribonuclease p protein 1 homolog</fullName>
    </submittedName>
</protein>
<evidence type="ECO:0000256" key="3">
    <source>
        <dbReference type="SAM" id="MobiDB-lite"/>
    </source>
</evidence>
<keyword evidence="2" id="KW-0963">Cytoplasm</keyword>
<dbReference type="Pfam" id="PF00787">
    <property type="entry name" value="PX"/>
    <property type="match status" value="1"/>
</dbReference>
<dbReference type="GO" id="GO:0006622">
    <property type="term" value="P:protein targeting to lysosome"/>
    <property type="evidence" value="ECO:0007669"/>
    <property type="project" value="TreeGrafter"/>
</dbReference>
<dbReference type="PROSITE" id="PS50011">
    <property type="entry name" value="PROTEIN_KINASE_DOM"/>
    <property type="match status" value="1"/>
</dbReference>
<keyword evidence="7" id="KW-1185">Reference proteome</keyword>
<dbReference type="SUPFAM" id="SSF64268">
    <property type="entry name" value="PX domain"/>
    <property type="match status" value="1"/>
</dbReference>
<dbReference type="CDD" id="cd22062">
    <property type="entry name" value="WH2_DdVASP-like"/>
    <property type="match status" value="1"/>
</dbReference>
<dbReference type="PANTHER" id="PTHR22999:SF40">
    <property type="entry name" value="PX DOMAIN-CONTAINING PROTEIN KINASE-LIKE PROTEIN"/>
    <property type="match status" value="1"/>
</dbReference>
<dbReference type="SUPFAM" id="SSF56112">
    <property type="entry name" value="Protein kinase-like (PK-like)"/>
    <property type="match status" value="1"/>
</dbReference>
<dbReference type="InterPro" id="IPR003124">
    <property type="entry name" value="WH2_dom"/>
</dbReference>
<dbReference type="InterPro" id="IPR001683">
    <property type="entry name" value="PX_dom"/>
</dbReference>
<dbReference type="AlphaFoldDB" id="A0AAV4DLC9"/>
<dbReference type="GO" id="GO:0003779">
    <property type="term" value="F:actin binding"/>
    <property type="evidence" value="ECO:0007669"/>
    <property type="project" value="InterPro"/>
</dbReference>
<gene>
    <name evidence="6" type="ORF">PoB_007152400</name>
</gene>
<feature type="non-terminal residue" evidence="6">
    <location>
        <position position="1"/>
    </location>
</feature>
<dbReference type="InterPro" id="IPR011009">
    <property type="entry name" value="Kinase-like_dom_sf"/>
</dbReference>
<evidence type="ECO:0000256" key="2">
    <source>
        <dbReference type="ARBA" id="ARBA00022490"/>
    </source>
</evidence>
<dbReference type="GO" id="GO:0043271">
    <property type="term" value="P:negative regulation of monoatomic ion transport"/>
    <property type="evidence" value="ECO:0007669"/>
    <property type="project" value="TreeGrafter"/>
</dbReference>
<dbReference type="Gene3D" id="3.30.1520.10">
    <property type="entry name" value="Phox-like domain"/>
    <property type="match status" value="1"/>
</dbReference>
<dbReference type="GO" id="GO:0008333">
    <property type="term" value="P:endosome to lysosome transport"/>
    <property type="evidence" value="ECO:0007669"/>
    <property type="project" value="TreeGrafter"/>
</dbReference>
<dbReference type="Proteomes" id="UP000735302">
    <property type="component" value="Unassembled WGS sequence"/>
</dbReference>
<feature type="compositionally biased region" description="Low complexity" evidence="3">
    <location>
        <begin position="441"/>
        <end position="469"/>
    </location>
</feature>
<evidence type="ECO:0000256" key="1">
    <source>
        <dbReference type="ARBA" id="ARBA00004496"/>
    </source>
</evidence>
<feature type="domain" description="Protein kinase" evidence="4">
    <location>
        <begin position="79"/>
        <end position="409"/>
    </location>
</feature>
<dbReference type="InterPro" id="IPR000719">
    <property type="entry name" value="Prot_kinase_dom"/>
</dbReference>
<dbReference type="Gene3D" id="1.10.510.10">
    <property type="entry name" value="Transferase(Phosphotransferase) domain 1"/>
    <property type="match status" value="1"/>
</dbReference>
<evidence type="ECO:0000313" key="7">
    <source>
        <dbReference type="Proteomes" id="UP000735302"/>
    </source>
</evidence>
<dbReference type="Pfam" id="PF02205">
    <property type="entry name" value="WH2"/>
    <property type="match status" value="1"/>
</dbReference>
<dbReference type="InterPro" id="IPR036871">
    <property type="entry name" value="PX_dom_sf"/>
</dbReference>
<dbReference type="PROSITE" id="PS50195">
    <property type="entry name" value="PX"/>
    <property type="match status" value="1"/>
</dbReference>
<dbReference type="GO" id="GO:0004672">
    <property type="term" value="F:protein kinase activity"/>
    <property type="evidence" value="ECO:0007669"/>
    <property type="project" value="InterPro"/>
</dbReference>
<feature type="compositionally biased region" description="Pro residues" evidence="3">
    <location>
        <begin position="470"/>
        <end position="505"/>
    </location>
</feature>
<comment type="subcellular location">
    <subcellularLocation>
        <location evidence="1">Cytoplasm</location>
    </subcellularLocation>
</comment>
<dbReference type="GO" id="GO:0035091">
    <property type="term" value="F:phosphatidylinositol binding"/>
    <property type="evidence" value="ECO:0007669"/>
    <property type="project" value="InterPro"/>
</dbReference>
<feature type="domain" description="PX" evidence="5">
    <location>
        <begin position="1"/>
        <end position="92"/>
    </location>
</feature>
<reference evidence="6 7" key="1">
    <citation type="journal article" date="2021" name="Elife">
        <title>Chloroplast acquisition without the gene transfer in kleptoplastic sea slugs, Plakobranchus ocellatus.</title>
        <authorList>
            <person name="Maeda T."/>
            <person name="Takahashi S."/>
            <person name="Yoshida T."/>
            <person name="Shimamura S."/>
            <person name="Takaki Y."/>
            <person name="Nagai Y."/>
            <person name="Toyoda A."/>
            <person name="Suzuki Y."/>
            <person name="Arimoto A."/>
            <person name="Ishii H."/>
            <person name="Satoh N."/>
            <person name="Nishiyama T."/>
            <person name="Hasebe M."/>
            <person name="Maruyama T."/>
            <person name="Minagawa J."/>
            <person name="Obokata J."/>
            <person name="Shigenobu S."/>
        </authorList>
    </citation>
    <scope>NUCLEOTIDE SEQUENCE [LARGE SCALE GENOMIC DNA]</scope>
</reference>
<dbReference type="EMBL" id="BLXT01007988">
    <property type="protein sequence ID" value="GFO45019.1"/>
    <property type="molecule type" value="Genomic_DNA"/>
</dbReference>
<accession>A0AAV4DLC9</accession>
<feature type="region of interest" description="Disordered" evidence="3">
    <location>
        <begin position="415"/>
        <end position="540"/>
    </location>
</feature>
<name>A0AAV4DLC9_9GAST</name>
<dbReference type="GO" id="GO:0005769">
    <property type="term" value="C:early endosome"/>
    <property type="evidence" value="ECO:0007669"/>
    <property type="project" value="TreeGrafter"/>
</dbReference>
<evidence type="ECO:0000259" key="4">
    <source>
        <dbReference type="PROSITE" id="PS50011"/>
    </source>
</evidence>
<dbReference type="GO" id="GO:0005524">
    <property type="term" value="F:ATP binding"/>
    <property type="evidence" value="ECO:0007669"/>
    <property type="project" value="InterPro"/>
</dbReference>